<dbReference type="PANTHER" id="PTHR42939">
    <property type="entry name" value="ABC TRANSPORTER ATP-BINDING PROTEIN ALBC-RELATED"/>
    <property type="match status" value="1"/>
</dbReference>
<evidence type="ECO:0000256" key="1">
    <source>
        <dbReference type="ARBA" id="ARBA00022448"/>
    </source>
</evidence>
<proteinExistence type="predicted"/>
<dbReference type="Pfam" id="PF00005">
    <property type="entry name" value="ABC_tran"/>
    <property type="match status" value="1"/>
</dbReference>
<dbReference type="PANTHER" id="PTHR42939:SF1">
    <property type="entry name" value="ABC TRANSPORTER ATP-BINDING PROTEIN ALBC-RELATED"/>
    <property type="match status" value="1"/>
</dbReference>
<dbReference type="Gene3D" id="3.40.50.300">
    <property type="entry name" value="P-loop containing nucleotide triphosphate hydrolases"/>
    <property type="match status" value="1"/>
</dbReference>
<evidence type="ECO:0000256" key="3">
    <source>
        <dbReference type="ARBA" id="ARBA00022840"/>
    </source>
</evidence>
<evidence type="ECO:0000313" key="5">
    <source>
        <dbReference type="EMBL" id="PYI66896.1"/>
    </source>
</evidence>
<dbReference type="InterPro" id="IPR027417">
    <property type="entry name" value="P-loop_NTPase"/>
</dbReference>
<comment type="caution">
    <text evidence="5">The sequence shown here is derived from an EMBL/GenBank/DDBJ whole genome shotgun (WGS) entry which is preliminary data.</text>
</comment>
<accession>A0A2V5LX67</accession>
<keyword evidence="3" id="KW-0067">ATP-binding</keyword>
<dbReference type="OrthoDB" id="5182800at2"/>
<name>A0A2V5LX67_9MICC</name>
<organism evidence="5 6">
    <name type="scientific">Arthrobacter livingstonensis</name>
    <dbReference type="NCBI Taxonomy" id="670078"/>
    <lineage>
        <taxon>Bacteria</taxon>
        <taxon>Bacillati</taxon>
        <taxon>Actinomycetota</taxon>
        <taxon>Actinomycetes</taxon>
        <taxon>Micrococcales</taxon>
        <taxon>Micrococcaceae</taxon>
        <taxon>Arthrobacter</taxon>
    </lineage>
</organism>
<dbReference type="InterPro" id="IPR003593">
    <property type="entry name" value="AAA+_ATPase"/>
</dbReference>
<dbReference type="InterPro" id="IPR051782">
    <property type="entry name" value="ABC_Transporter_VariousFunc"/>
</dbReference>
<dbReference type="EMBL" id="QJVD01000012">
    <property type="protein sequence ID" value="PYI66896.1"/>
    <property type="molecule type" value="Genomic_DNA"/>
</dbReference>
<dbReference type="SUPFAM" id="SSF52540">
    <property type="entry name" value="P-loop containing nucleoside triphosphate hydrolases"/>
    <property type="match status" value="1"/>
</dbReference>
<dbReference type="GO" id="GO:0005524">
    <property type="term" value="F:ATP binding"/>
    <property type="evidence" value="ECO:0007669"/>
    <property type="project" value="UniProtKB-KW"/>
</dbReference>
<reference evidence="5 6" key="1">
    <citation type="submission" date="2018-05" db="EMBL/GenBank/DDBJ databases">
        <title>Genetic diversity of glacier-inhabiting Cryobacterium bacteria in China and description of Cryobacterium mengkeensis sp. nov. and Arthrobacter glacialis sp. nov.</title>
        <authorList>
            <person name="Liu Q."/>
            <person name="Xin Y.-H."/>
        </authorList>
    </citation>
    <scope>NUCLEOTIDE SEQUENCE [LARGE SCALE GENOMIC DNA]</scope>
    <source>
        <strain evidence="5 6">LI2</strain>
    </source>
</reference>
<keyword evidence="2" id="KW-0547">Nucleotide-binding</keyword>
<feature type="domain" description="ABC transporter" evidence="4">
    <location>
        <begin position="11"/>
        <end position="228"/>
    </location>
</feature>
<dbReference type="AlphaFoldDB" id="A0A2V5LX67"/>
<keyword evidence="6" id="KW-1185">Reference proteome</keyword>
<dbReference type="Proteomes" id="UP000247832">
    <property type="component" value="Unassembled WGS sequence"/>
</dbReference>
<dbReference type="PROSITE" id="PS50893">
    <property type="entry name" value="ABC_TRANSPORTER_2"/>
    <property type="match status" value="1"/>
</dbReference>
<gene>
    <name evidence="5" type="ORF">CVV68_12435</name>
</gene>
<evidence type="ECO:0000256" key="2">
    <source>
        <dbReference type="ARBA" id="ARBA00022741"/>
    </source>
</evidence>
<evidence type="ECO:0000313" key="6">
    <source>
        <dbReference type="Proteomes" id="UP000247832"/>
    </source>
</evidence>
<dbReference type="SMART" id="SM00382">
    <property type="entry name" value="AAA"/>
    <property type="match status" value="1"/>
</dbReference>
<dbReference type="GO" id="GO:0016887">
    <property type="term" value="F:ATP hydrolysis activity"/>
    <property type="evidence" value="ECO:0007669"/>
    <property type="project" value="InterPro"/>
</dbReference>
<dbReference type="InterPro" id="IPR003439">
    <property type="entry name" value="ABC_transporter-like_ATP-bd"/>
</dbReference>
<sequence>MPTPQNSATAIAFVGVTVGYEKGKPVLTNADLSLAGPGLFHLQGPNGSGKSTFVELASGYLRPSKGVVEVFGSQANSPVARDHRRVCRAEPALFPSMTVHDHIVLACIARDADKSVALARAERLGVGPWLNENAGNLSTGNRRKLWYVMSTVGAFDLAILDEPFNGLDEDGLREVSDEILSWSDKAAVVLIAHSLPGVLARAAPVFMTDLNTSVSVQRSGSHSGTDRA</sequence>
<evidence type="ECO:0000259" key="4">
    <source>
        <dbReference type="PROSITE" id="PS50893"/>
    </source>
</evidence>
<protein>
    <submittedName>
        <fullName evidence="5">Bacitracin ABC transporter</fullName>
    </submittedName>
</protein>
<keyword evidence="1" id="KW-0813">Transport</keyword>